<dbReference type="Proteomes" id="UP000005850">
    <property type="component" value="Chromosome"/>
</dbReference>
<keyword evidence="10" id="KW-0472">Membrane</keyword>
<keyword evidence="13" id="KW-1185">Reference proteome</keyword>
<dbReference type="Pfam" id="PF02518">
    <property type="entry name" value="HATPase_c"/>
    <property type="match status" value="1"/>
</dbReference>
<feature type="domain" description="Histidine kinase" evidence="11">
    <location>
        <begin position="365"/>
        <end position="589"/>
    </location>
</feature>
<dbReference type="STRING" id="1042163.BRLA_c038010"/>
<dbReference type="InterPro" id="IPR005467">
    <property type="entry name" value="His_kinase_dom"/>
</dbReference>
<comment type="catalytic activity">
    <reaction evidence="1">
        <text>ATP + protein L-histidine = ADP + protein N-phospho-L-histidine.</text>
        <dbReference type="EC" id="2.7.13.3"/>
    </reaction>
</comment>
<name>A0A075R9N0_BRELA</name>
<evidence type="ECO:0000259" key="11">
    <source>
        <dbReference type="PROSITE" id="PS50109"/>
    </source>
</evidence>
<dbReference type="PROSITE" id="PS50109">
    <property type="entry name" value="HIS_KIN"/>
    <property type="match status" value="1"/>
</dbReference>
<dbReference type="FunFam" id="1.10.287.130:FF:000082">
    <property type="entry name" value="Sensor histidine kinase YvrG"/>
    <property type="match status" value="1"/>
</dbReference>
<evidence type="ECO:0000256" key="10">
    <source>
        <dbReference type="SAM" id="Phobius"/>
    </source>
</evidence>
<evidence type="ECO:0000256" key="4">
    <source>
        <dbReference type="ARBA" id="ARBA00022553"/>
    </source>
</evidence>
<dbReference type="InterPro" id="IPR036890">
    <property type="entry name" value="HATPase_C_sf"/>
</dbReference>
<feature type="transmembrane region" description="Helical" evidence="10">
    <location>
        <begin position="259"/>
        <end position="282"/>
    </location>
</feature>
<organism evidence="12 13">
    <name type="scientific">Brevibacillus laterosporus LMG 15441</name>
    <dbReference type="NCBI Taxonomy" id="1042163"/>
    <lineage>
        <taxon>Bacteria</taxon>
        <taxon>Bacillati</taxon>
        <taxon>Bacillota</taxon>
        <taxon>Bacilli</taxon>
        <taxon>Bacillales</taxon>
        <taxon>Paenibacillaceae</taxon>
        <taxon>Brevibacillus</taxon>
    </lineage>
</organism>
<dbReference type="CDD" id="cd00082">
    <property type="entry name" value="HisKA"/>
    <property type="match status" value="1"/>
</dbReference>
<evidence type="ECO:0000256" key="3">
    <source>
        <dbReference type="ARBA" id="ARBA00012438"/>
    </source>
</evidence>
<dbReference type="EC" id="2.7.13.3" evidence="3"/>
<accession>A0A075R9N0</accession>
<dbReference type="GO" id="GO:0005524">
    <property type="term" value="F:ATP binding"/>
    <property type="evidence" value="ECO:0007669"/>
    <property type="project" value="UniProtKB-KW"/>
</dbReference>
<dbReference type="SMART" id="SM00388">
    <property type="entry name" value="HisKA"/>
    <property type="match status" value="1"/>
</dbReference>
<evidence type="ECO:0000313" key="12">
    <source>
        <dbReference type="EMBL" id="AIG28101.1"/>
    </source>
</evidence>
<dbReference type="SUPFAM" id="SSF47384">
    <property type="entry name" value="Homodimeric domain of signal transducing histidine kinase"/>
    <property type="match status" value="1"/>
</dbReference>
<dbReference type="Gene3D" id="1.10.287.130">
    <property type="match status" value="1"/>
</dbReference>
<dbReference type="HOGENOM" id="CLU_000445_89_26_9"/>
<dbReference type="GO" id="GO:0030295">
    <property type="term" value="F:protein kinase activator activity"/>
    <property type="evidence" value="ECO:0007669"/>
    <property type="project" value="TreeGrafter"/>
</dbReference>
<keyword evidence="7 12" id="KW-0418">Kinase</keyword>
<keyword evidence="6" id="KW-0547">Nucleotide-binding</keyword>
<keyword evidence="4" id="KW-0597">Phosphoprotein</keyword>
<evidence type="ECO:0000256" key="7">
    <source>
        <dbReference type="ARBA" id="ARBA00022777"/>
    </source>
</evidence>
<keyword evidence="10" id="KW-0812">Transmembrane</keyword>
<dbReference type="InterPro" id="IPR003594">
    <property type="entry name" value="HATPase_dom"/>
</dbReference>
<dbReference type="Gene3D" id="3.30.565.10">
    <property type="entry name" value="Histidine kinase-like ATPase, C-terminal domain"/>
    <property type="match status" value="1"/>
</dbReference>
<evidence type="ECO:0000313" key="13">
    <source>
        <dbReference type="Proteomes" id="UP000005850"/>
    </source>
</evidence>
<evidence type="ECO:0000256" key="9">
    <source>
        <dbReference type="ARBA" id="ARBA00023012"/>
    </source>
</evidence>
<gene>
    <name evidence="12" type="primary">walK_1</name>
    <name evidence="12" type="ORF">BRLA_c038010</name>
</gene>
<sequence length="605" mass="68347">MNMKNRLILQFISLLLVASFISIGFVTVAFSFMHAKINELEMSRDFTRAGLSNLVTTLRLENGNITFDPDMLAQVKKSGGWLQTIDENGMVTSSYLTPPDVPNHYRPGEIHAIWNGEKQFPYSLYIWIEPKDGVTYTLLYGVTYKEAELLKQISKAATLQSGSVAIPASLEQELLQSNMWLQLLDANGTEIASLLKPPNALNHYSVQELTLRIQYPARYQERIFTTYDDQTKQTWILHAPATASGTTTSLFSLSSEGQIAGVTIVVLLIAIITVFLLLSLWYGHRFGTPMLHLLEWLNQIAKGTYKEPQDRNGLPKSLTKSGHYKRNYRIYQEVMFSMHHLVACLQRNNEIRNQLEKTREEWIAGVSHDLKTPLSSILGYSKMLENKNYEWTPEEIRDFGSTMSEKSTYMDALINDLSMTYRLKNGAYSLTFTSQDINELVRRSIISFLNHPQFQEASLTFRPALPTIHYPVDSYAFQRMVDNVIANAILHNPVGTPIEICLLACETDDPNVEGFTLTIRDGGTGMNPEVAHQLFERYYRGTNTDRLTQGTGLGMAIAKELALAHGGEIQVASELGKGTSIAFTFQKEKDLLPSYHLKNLFTHSN</sequence>
<evidence type="ECO:0000256" key="1">
    <source>
        <dbReference type="ARBA" id="ARBA00000085"/>
    </source>
</evidence>
<dbReference type="EMBL" id="CP007806">
    <property type="protein sequence ID" value="AIG28101.1"/>
    <property type="molecule type" value="Genomic_DNA"/>
</dbReference>
<keyword evidence="9" id="KW-0902">Two-component regulatory system</keyword>
<dbReference type="eggNOG" id="COG0642">
    <property type="taxonomic scope" value="Bacteria"/>
</dbReference>
<dbReference type="PANTHER" id="PTHR42878">
    <property type="entry name" value="TWO-COMPONENT HISTIDINE KINASE"/>
    <property type="match status" value="1"/>
</dbReference>
<evidence type="ECO:0000256" key="6">
    <source>
        <dbReference type="ARBA" id="ARBA00022741"/>
    </source>
</evidence>
<dbReference type="AlphaFoldDB" id="A0A075R9N0"/>
<evidence type="ECO:0000256" key="2">
    <source>
        <dbReference type="ARBA" id="ARBA00004370"/>
    </source>
</evidence>
<dbReference type="PANTHER" id="PTHR42878:SF7">
    <property type="entry name" value="SENSOR HISTIDINE KINASE GLRK"/>
    <property type="match status" value="1"/>
</dbReference>
<dbReference type="InterPro" id="IPR036097">
    <property type="entry name" value="HisK_dim/P_sf"/>
</dbReference>
<proteinExistence type="predicted"/>
<reference evidence="12 13" key="1">
    <citation type="journal article" date="2011" name="J. Bacteriol.">
        <title>Genome sequence of Brevibacillus laterosporus LMG 15441, a pathogen of invertebrates.</title>
        <authorList>
            <person name="Djukic M."/>
            <person name="Poehlein A."/>
            <person name="Thurmer A."/>
            <person name="Daniel R."/>
        </authorList>
    </citation>
    <scope>NUCLEOTIDE SEQUENCE [LARGE SCALE GENOMIC DNA]</scope>
    <source>
        <strain evidence="12 13">LMG 15441</strain>
    </source>
</reference>
<dbReference type="SMART" id="SM00387">
    <property type="entry name" value="HATPase_c"/>
    <property type="match status" value="1"/>
</dbReference>
<dbReference type="KEGG" id="blr:BRLA_c038010"/>
<dbReference type="InterPro" id="IPR003661">
    <property type="entry name" value="HisK_dim/P_dom"/>
</dbReference>
<dbReference type="RefSeq" id="WP_003338728.1">
    <property type="nucleotide sequence ID" value="NZ_CP007806.1"/>
</dbReference>
<keyword evidence="10" id="KW-1133">Transmembrane helix</keyword>
<dbReference type="InterPro" id="IPR050351">
    <property type="entry name" value="BphY/WalK/GraS-like"/>
</dbReference>
<dbReference type="CDD" id="cd00075">
    <property type="entry name" value="HATPase"/>
    <property type="match status" value="1"/>
</dbReference>
<dbReference type="GO" id="GO:0000155">
    <property type="term" value="F:phosphorelay sensor kinase activity"/>
    <property type="evidence" value="ECO:0007669"/>
    <property type="project" value="InterPro"/>
</dbReference>
<dbReference type="GO" id="GO:0007234">
    <property type="term" value="P:osmosensory signaling via phosphorelay pathway"/>
    <property type="evidence" value="ECO:0007669"/>
    <property type="project" value="TreeGrafter"/>
</dbReference>
<evidence type="ECO:0000256" key="5">
    <source>
        <dbReference type="ARBA" id="ARBA00022679"/>
    </source>
</evidence>
<keyword evidence="5 12" id="KW-0808">Transferase</keyword>
<dbReference type="GO" id="GO:0000156">
    <property type="term" value="F:phosphorelay response regulator activity"/>
    <property type="evidence" value="ECO:0007669"/>
    <property type="project" value="TreeGrafter"/>
</dbReference>
<dbReference type="InterPro" id="IPR004358">
    <property type="entry name" value="Sig_transdc_His_kin-like_C"/>
</dbReference>
<dbReference type="PRINTS" id="PR00344">
    <property type="entry name" value="BCTRLSENSOR"/>
</dbReference>
<evidence type="ECO:0000256" key="8">
    <source>
        <dbReference type="ARBA" id="ARBA00022840"/>
    </source>
</evidence>
<protein>
    <recommendedName>
        <fullName evidence="3">histidine kinase</fullName>
        <ecNumber evidence="3">2.7.13.3</ecNumber>
    </recommendedName>
</protein>
<keyword evidence="8" id="KW-0067">ATP-binding</keyword>
<dbReference type="SUPFAM" id="SSF55874">
    <property type="entry name" value="ATPase domain of HSP90 chaperone/DNA topoisomerase II/histidine kinase"/>
    <property type="match status" value="1"/>
</dbReference>
<comment type="subcellular location">
    <subcellularLocation>
        <location evidence="2">Membrane</location>
    </subcellularLocation>
</comment>
<dbReference type="Pfam" id="PF00512">
    <property type="entry name" value="HisKA"/>
    <property type="match status" value="1"/>
</dbReference>